<protein>
    <submittedName>
        <fullName evidence="2 3">Testis-expressed protein 49</fullName>
    </submittedName>
</protein>
<dbReference type="GeneID" id="106179851"/>
<evidence type="ECO:0000313" key="1">
    <source>
        <dbReference type="Proteomes" id="UP000085678"/>
    </source>
</evidence>
<dbReference type="OrthoDB" id="7085216at2759"/>
<dbReference type="KEGG" id="lak:106150797"/>
<dbReference type="PANTHER" id="PTHR35263">
    <property type="entry name" value="TESTIS-EXPRESSED PROTEIN 49"/>
    <property type="match status" value="1"/>
</dbReference>
<dbReference type="AlphaFoldDB" id="A0A1S3GZY9"/>
<reference evidence="2 3" key="1">
    <citation type="submission" date="2025-04" db="UniProtKB">
        <authorList>
            <consortium name="RefSeq"/>
        </authorList>
    </citation>
    <scope>IDENTIFICATION</scope>
    <source>
        <tissue evidence="2 3">Gonads</tissue>
    </source>
</reference>
<dbReference type="RefSeq" id="XP_013379242.1">
    <property type="nucleotide sequence ID" value="XM_013523788.1"/>
</dbReference>
<dbReference type="PANTHER" id="PTHR35263:SF1">
    <property type="entry name" value="TESTIS-EXPRESSED PROTEIN 49"/>
    <property type="match status" value="1"/>
</dbReference>
<sequence>MAFFGLTEMGYQDTIREKVVNPTFNPQYDPMDKLPPIVDREKLPRPSIIPINQVSAYGAGPQGSYVEYTRQRTKHIRNPKGPLAIYRDKTITSHDYGWWNKDAPLKQKEPWTHVKRHVFVNSEMTRFVNEMSLTNREFSLF</sequence>
<dbReference type="OMA" id="DHCILND"/>
<dbReference type="InterPro" id="IPR038775">
    <property type="entry name" value="SPMIP11"/>
</dbReference>
<accession>A0A1S3GZY9</accession>
<organism evidence="1 2">
    <name type="scientific">Lingula anatina</name>
    <name type="common">Brachiopod</name>
    <name type="synonym">Lingula unguis</name>
    <dbReference type="NCBI Taxonomy" id="7574"/>
    <lineage>
        <taxon>Eukaryota</taxon>
        <taxon>Metazoa</taxon>
        <taxon>Spiralia</taxon>
        <taxon>Lophotrochozoa</taxon>
        <taxon>Brachiopoda</taxon>
        <taxon>Linguliformea</taxon>
        <taxon>Lingulata</taxon>
        <taxon>Lingulida</taxon>
        <taxon>Linguloidea</taxon>
        <taxon>Lingulidae</taxon>
        <taxon>Lingula</taxon>
    </lineage>
</organism>
<evidence type="ECO:0000313" key="3">
    <source>
        <dbReference type="RefSeq" id="XP_013419090.1"/>
    </source>
</evidence>
<name>A0A1S3GZY9_LINAN</name>
<evidence type="ECO:0000313" key="2">
    <source>
        <dbReference type="RefSeq" id="XP_013379242.1"/>
    </source>
</evidence>
<dbReference type="KEGG" id="lak:106179851"/>
<dbReference type="Proteomes" id="UP000085678">
    <property type="component" value="Unplaced"/>
</dbReference>
<gene>
    <name evidence="2" type="primary">LOC106150797</name>
    <name evidence="3" type="synonym">LOC106179851</name>
</gene>
<proteinExistence type="predicted"/>
<dbReference type="RefSeq" id="XP_013419090.1">
    <property type="nucleotide sequence ID" value="XM_013563636.2"/>
</dbReference>
<dbReference type="GeneID" id="106150797"/>
<dbReference type="Pfam" id="PF22593">
    <property type="entry name" value="SPMIP11"/>
    <property type="match status" value="1"/>
</dbReference>
<keyword evidence="1" id="KW-1185">Reference proteome</keyword>